<accession>Q6SGZ6</accession>
<sequence>MRDMTNTTLYLGDNLLNSAPASVEGDYILRDGESFYRIGNVDAMDDFFISVVSDSNHWLFISTRGGLSAGRTDCDSALFPYYTEDKIRDNSDNTGSRTIVIAEIKGKRVLWEPFSRAYAGVYNVARNLYKNVLGDKLVFEEINHDLGLSFTYSWSTSDRFGFVKESKLSATGDSTCRVDLLDGIENLLPYGVLAGTQNELSCLVDAYKKNELVPDSSLAIYAMSSILSDKAEPSEALSATTVWSYGTSADAYLISSNQVDLFRQGASIGSESEVVGRRGSYFVRQRLTVSPGEVHTWGIVADVNQGPAAVRNTLALVTSGQDLASAVLGDIQAGTRNLERLISTADGLQVTGDTLSANHHASNVLFNIMRGGLFIDNYKIETHDLASFCQTWNHSVYEANTDFFTSLPETLTYHELESLLSQHADAQIERLCREYLPLSFSRRHGDPSRPWNRFAIKVKDDNGQKLLNYEGNWRDIFQNWEALSASIPCFGANMITKFVNATTADGYNPYRITRQGIDWERPEPENPWANIGYWGDHQLIYLLKLVEQSIAHNPDAIKSLMFKETFAYANVPYRIKPYVSILSDPYDTIEFDEALDKVIDARAEAIGADGRLLFCPQGEVYQVNLAEKILVTLLSKMANFIPDAGIWMNTQRPEWNDANNALVGTGVSVVTLCYLHRFLNRAVALFDGLDEAEVKLSKEVADFMSEVASVLEHHASSIGSGPVGDEVRKQVMEAFGTAAERYREGIYAHGFSAEKVSVPLEQVSHFLTQARDVSAVSIKSNRREDGLYHAYNRISVGPVGVEIRYLYEMLEGQVAVLSSELLSPEESLSVLTTLRDSSLYTARQHSYLLYPDRRLPAFMERNMIPDAFVNSSSLASRLIAAGDTSLLETDEAGQTYFAGHFNNTAAVADTLTQLANAGYRQEVDLEREAIESLFSDLFDCANFTGRSGGMYAYEGLGSIYWHMVSKLLLAVMETVKRAEQSGAPADVMGGLKRVYYDVREGIGFNKTPDVYGAFPTDPYSHTPGFSGARQPGMTGQVKEEVLTRLLELGVTVDHAQVTFNPTMLRASEFLQNDEDLHYFDTAGAPQFLTLSRGQLGFTYCQVPVVMSLASQPSIRIHWADGTDLSLEGRTLSAEQSEALFKKTGAIERLDVCVTEVIE</sequence>
<reference evidence="1" key="1">
    <citation type="submission" date="2003-11" db="EMBL/GenBank/DDBJ databases">
        <authorList>
            <person name="Heidelberg J.F."/>
            <person name="Eisen J.A."/>
            <person name="Nelson W.C."/>
            <person name="DeLong E.F."/>
        </authorList>
    </citation>
    <scope>NUCLEOTIDE SEQUENCE</scope>
</reference>
<organism evidence="1">
    <name type="scientific">uncultured marine bacterium 443</name>
    <dbReference type="NCBI Taxonomy" id="257393"/>
    <lineage>
        <taxon>Bacteria</taxon>
        <taxon>environmental samples</taxon>
    </lineage>
</organism>
<protein>
    <recommendedName>
        <fullName evidence="2">Glycosyl hydrolase 36 catalytic domain-containing protein</fullName>
    </recommendedName>
</protein>
<dbReference type="EMBL" id="AY458640">
    <property type="protein sequence ID" value="AAR37823.1"/>
    <property type="molecule type" value="Genomic_DNA"/>
</dbReference>
<gene>
    <name evidence="1" type="ORF">MBMO_EBAC000-65D02.17</name>
</gene>
<name>Q6SGZ6_9BACT</name>
<reference evidence="1" key="2">
    <citation type="submission" date="2003-12" db="EMBL/GenBank/DDBJ databases">
        <title>Monterey Bay Coastal Ocean Microbial Observatory environmental clone sequencing.</title>
        <authorList>
            <person name="DeLong E.F."/>
        </authorList>
    </citation>
    <scope>NUCLEOTIDE SEQUENCE</scope>
</reference>
<evidence type="ECO:0008006" key="2">
    <source>
        <dbReference type="Google" id="ProtNLM"/>
    </source>
</evidence>
<proteinExistence type="predicted"/>
<evidence type="ECO:0000313" key="1">
    <source>
        <dbReference type="EMBL" id="AAR37823.1"/>
    </source>
</evidence>
<dbReference type="AlphaFoldDB" id="Q6SGZ6"/>